<sequence>MQRGHWWKLLGLAGAMGVAATGALAVRAERARRAYSPDEVRERLHARHAQAYVRHTESSEVTLAPVRGTLRHRIGELLHRRRNH</sequence>
<evidence type="ECO:0000313" key="2">
    <source>
        <dbReference type="Proteomes" id="UP000183263"/>
    </source>
</evidence>
<gene>
    <name evidence="1" type="ORF">SAMN05444695_11072</name>
</gene>
<dbReference type="Proteomes" id="UP000183263">
    <property type="component" value="Unassembled WGS sequence"/>
</dbReference>
<organism evidence="1 2">
    <name type="scientific">Rhodococcus triatomae</name>
    <dbReference type="NCBI Taxonomy" id="300028"/>
    <lineage>
        <taxon>Bacteria</taxon>
        <taxon>Bacillati</taxon>
        <taxon>Actinomycetota</taxon>
        <taxon>Actinomycetes</taxon>
        <taxon>Mycobacteriales</taxon>
        <taxon>Nocardiaceae</taxon>
        <taxon>Rhodococcus</taxon>
    </lineage>
</organism>
<name>A0A1G8MTT2_9NOCA</name>
<keyword evidence="2" id="KW-1185">Reference proteome</keyword>
<proteinExistence type="predicted"/>
<dbReference type="AlphaFoldDB" id="A0A1G8MTT2"/>
<dbReference type="EMBL" id="FNDN01000010">
    <property type="protein sequence ID" value="SDI71352.1"/>
    <property type="molecule type" value="Genomic_DNA"/>
</dbReference>
<dbReference type="RefSeq" id="WP_072738676.1">
    <property type="nucleotide sequence ID" value="NZ_CP048813.1"/>
</dbReference>
<accession>A0A1G8MTT2</accession>
<evidence type="ECO:0000313" key="1">
    <source>
        <dbReference type="EMBL" id="SDI71352.1"/>
    </source>
</evidence>
<protein>
    <submittedName>
        <fullName evidence="1">Uncharacterized protein</fullName>
    </submittedName>
</protein>
<reference evidence="1 2" key="1">
    <citation type="submission" date="2016-10" db="EMBL/GenBank/DDBJ databases">
        <authorList>
            <person name="de Groot N.N."/>
        </authorList>
    </citation>
    <scope>NUCLEOTIDE SEQUENCE [LARGE SCALE GENOMIC DNA]</scope>
    <source>
        <strain evidence="1 2">DSM 44892</strain>
    </source>
</reference>